<keyword evidence="4 5" id="KW-0539">Nucleus</keyword>
<feature type="compositionally biased region" description="Basic and acidic residues" evidence="7">
    <location>
        <begin position="14"/>
        <end position="37"/>
    </location>
</feature>
<dbReference type="Gene3D" id="1.10.10.60">
    <property type="entry name" value="Homeodomain-like"/>
    <property type="match status" value="1"/>
</dbReference>
<dbReference type="PANTHER" id="PTHR12374:SF20">
    <property type="entry name" value="TRANSCRIPTIONAL ADAPTER 2-ALPHA"/>
    <property type="match status" value="1"/>
</dbReference>
<feature type="region of interest" description="Disordered" evidence="7">
    <location>
        <begin position="1"/>
        <end position="38"/>
    </location>
</feature>
<dbReference type="AlphaFoldDB" id="A0A196SED7"/>
<dbReference type="InterPro" id="IPR009057">
    <property type="entry name" value="Homeodomain-like_sf"/>
</dbReference>
<evidence type="ECO:0000259" key="12">
    <source>
        <dbReference type="PROSITE" id="PS51294"/>
    </source>
</evidence>
<reference evidence="13 14" key="1">
    <citation type="submission" date="2016-05" db="EMBL/GenBank/DDBJ databases">
        <title>Nuclear genome of Blastocystis sp. subtype 1 NandII.</title>
        <authorList>
            <person name="Gentekaki E."/>
            <person name="Curtis B."/>
            <person name="Stairs C."/>
            <person name="Eme L."/>
            <person name="Herman E."/>
            <person name="Klimes V."/>
            <person name="Arias M.C."/>
            <person name="Elias M."/>
            <person name="Hilliou F."/>
            <person name="Klute M."/>
            <person name="Malik S.-B."/>
            <person name="Pightling A."/>
            <person name="Rachubinski R."/>
            <person name="Salas D."/>
            <person name="Schlacht A."/>
            <person name="Suga H."/>
            <person name="Archibald J."/>
            <person name="Ball S.G."/>
            <person name="Clark G."/>
            <person name="Dacks J."/>
            <person name="Van Der Giezen M."/>
            <person name="Tsaousis A."/>
            <person name="Roger A."/>
        </authorList>
    </citation>
    <scope>NUCLEOTIDE SEQUENCE [LARGE SCALE GENOMIC DNA]</scope>
    <source>
        <strain evidence="14">ATCC 50177 / NandII</strain>
    </source>
</reference>
<dbReference type="InterPro" id="IPR001005">
    <property type="entry name" value="SANT/Myb"/>
</dbReference>
<dbReference type="InterPro" id="IPR043145">
    <property type="entry name" value="Znf_ZZ_sf"/>
</dbReference>
<dbReference type="Proteomes" id="UP000078348">
    <property type="component" value="Unassembled WGS sequence"/>
</dbReference>
<evidence type="ECO:0000256" key="4">
    <source>
        <dbReference type="ARBA" id="ARBA00023242"/>
    </source>
</evidence>
<comment type="subcellular location">
    <subcellularLocation>
        <location evidence="5">Nucleus</location>
    </subcellularLocation>
</comment>
<dbReference type="PROSITE" id="PS51294">
    <property type="entry name" value="HTH_MYB"/>
    <property type="match status" value="1"/>
</dbReference>
<dbReference type="GO" id="GO:0008270">
    <property type="term" value="F:zinc ion binding"/>
    <property type="evidence" value="ECO:0007669"/>
    <property type="project" value="UniProtKB-KW"/>
</dbReference>
<dbReference type="Pfam" id="PF00249">
    <property type="entry name" value="Myb_DNA-binding"/>
    <property type="match status" value="1"/>
</dbReference>
<feature type="domain" description="SANT" evidence="11">
    <location>
        <begin position="116"/>
        <end position="168"/>
    </location>
</feature>
<dbReference type="PROSITE" id="PS50090">
    <property type="entry name" value="MYB_LIKE"/>
    <property type="match status" value="1"/>
</dbReference>
<accession>A0A196SED7</accession>
<organism evidence="13 14">
    <name type="scientific">Blastocystis sp. subtype 1 (strain ATCC 50177 / NandII)</name>
    <dbReference type="NCBI Taxonomy" id="478820"/>
    <lineage>
        <taxon>Eukaryota</taxon>
        <taxon>Sar</taxon>
        <taxon>Stramenopiles</taxon>
        <taxon>Bigyra</taxon>
        <taxon>Opalozoa</taxon>
        <taxon>Opalinata</taxon>
        <taxon>Blastocystidae</taxon>
        <taxon>Blastocystis</taxon>
    </lineage>
</organism>
<dbReference type="Gene3D" id="1.10.10.10">
    <property type="entry name" value="Winged helix-like DNA-binding domain superfamily/Winged helix DNA-binding domain"/>
    <property type="match status" value="1"/>
</dbReference>
<dbReference type="GO" id="GO:0006338">
    <property type="term" value="P:chromatin remodeling"/>
    <property type="evidence" value="ECO:0007669"/>
    <property type="project" value="TreeGrafter"/>
</dbReference>
<gene>
    <name evidence="13" type="ORF">AV274_3949</name>
</gene>
<dbReference type="PROSITE" id="PS50934">
    <property type="entry name" value="SWIRM"/>
    <property type="match status" value="1"/>
</dbReference>
<dbReference type="SMART" id="SM00717">
    <property type="entry name" value="SANT"/>
    <property type="match status" value="1"/>
</dbReference>
<keyword evidence="2 6" id="KW-0863">Zinc-finger</keyword>
<evidence type="ECO:0000256" key="3">
    <source>
        <dbReference type="ARBA" id="ARBA00022833"/>
    </source>
</evidence>
<keyword evidence="5" id="KW-0805">Transcription regulation</keyword>
<evidence type="ECO:0000256" key="1">
    <source>
        <dbReference type="ARBA" id="ARBA00022723"/>
    </source>
</evidence>
<evidence type="ECO:0000259" key="11">
    <source>
        <dbReference type="PROSITE" id="PS51293"/>
    </source>
</evidence>
<name>A0A196SED7_BLAHN</name>
<dbReference type="InterPro" id="IPR036388">
    <property type="entry name" value="WH-like_DNA-bd_sf"/>
</dbReference>
<evidence type="ECO:0000259" key="10">
    <source>
        <dbReference type="PROSITE" id="PS50934"/>
    </source>
</evidence>
<dbReference type="OrthoDB" id="198809at2759"/>
<dbReference type="PROSITE" id="PS01357">
    <property type="entry name" value="ZF_ZZ_1"/>
    <property type="match status" value="1"/>
</dbReference>
<keyword evidence="14" id="KW-1185">Reference proteome</keyword>
<sequence>MEVEGQSNTPQATENKDVETEKTMEVEKEDKKNDEVHYQPNKYPIEEEPYFPLHNIDNYITCSLCGKNITRTVHFQCAVCDNFFMCKECLMSRAETGSHKWTHGYHVNENLKKVVLYADTWNAEEELRLMEGMDLFRFGNWEEIAAYVGTKSERHCVDHYMKCYLSHNNLLPDPSSVLHDTFQETFNDDQVPPYTGPGSDISGYNPLRDDYDVEYDNDAEMMLKDVDILGDEDDKEKELKTCMLRAFNRRLQEREKRKKFVVERGLLDLKNILNEEKKKPKVEQDIVNLMKPFARFLSKKDYDMLMNGLIKEAKLRERIAKLQRYRKMGIRTLEEVERFEKEGAKKEDDKVVMMDVEKMDGAELLKPEEKRLCSLLHLVPRHYLSIKSTIIQECCKNGFASRDEVAKKITIDVERKDKIFDFFISCGWITTGVHINTDSK</sequence>
<dbReference type="Gene3D" id="3.30.60.90">
    <property type="match status" value="1"/>
</dbReference>
<dbReference type="Pfam" id="PF22941">
    <property type="entry name" value="TADA2A-like_3rd"/>
    <property type="match status" value="1"/>
</dbReference>
<evidence type="ECO:0000259" key="9">
    <source>
        <dbReference type="PROSITE" id="PS50135"/>
    </source>
</evidence>
<dbReference type="PANTHER" id="PTHR12374">
    <property type="entry name" value="TRANSCRIPTIONAL ADAPTOR 2 ADA2 -RELATED"/>
    <property type="match status" value="1"/>
</dbReference>
<dbReference type="PROSITE" id="PS51293">
    <property type="entry name" value="SANT"/>
    <property type="match status" value="1"/>
</dbReference>
<evidence type="ECO:0000313" key="13">
    <source>
        <dbReference type="EMBL" id="OAO14359.1"/>
    </source>
</evidence>
<dbReference type="PIRSF" id="PIRSF025024">
    <property type="entry name" value="Transcriptional_adaptor_2"/>
    <property type="match status" value="1"/>
</dbReference>
<comment type="caution">
    <text evidence="13">The sequence shown here is derived from an EMBL/GenBank/DDBJ whole genome shotgun (WGS) entry which is preliminary data.</text>
</comment>
<dbReference type="InterPro" id="IPR017930">
    <property type="entry name" value="Myb_dom"/>
</dbReference>
<protein>
    <recommendedName>
        <fullName evidence="5">Transcriptional adapter</fullName>
    </recommendedName>
</protein>
<dbReference type="SUPFAM" id="SSF57850">
    <property type="entry name" value="RING/U-box"/>
    <property type="match status" value="1"/>
</dbReference>
<proteinExistence type="predicted"/>
<dbReference type="GO" id="GO:0005634">
    <property type="term" value="C:nucleus"/>
    <property type="evidence" value="ECO:0007669"/>
    <property type="project" value="UniProtKB-SubCell"/>
</dbReference>
<evidence type="ECO:0000256" key="2">
    <source>
        <dbReference type="ARBA" id="ARBA00022771"/>
    </source>
</evidence>
<dbReference type="Pfam" id="PF04433">
    <property type="entry name" value="SWIRM"/>
    <property type="match status" value="1"/>
</dbReference>
<evidence type="ECO:0000313" key="14">
    <source>
        <dbReference type="Proteomes" id="UP000078348"/>
    </source>
</evidence>
<feature type="domain" description="HTH myb-type" evidence="12">
    <location>
        <begin position="120"/>
        <end position="169"/>
    </location>
</feature>
<evidence type="ECO:0000256" key="7">
    <source>
        <dbReference type="SAM" id="MobiDB-lite"/>
    </source>
</evidence>
<keyword evidence="1" id="KW-0479">Metal-binding</keyword>
<dbReference type="GO" id="GO:0003713">
    <property type="term" value="F:transcription coactivator activity"/>
    <property type="evidence" value="ECO:0007669"/>
    <property type="project" value="InterPro"/>
</dbReference>
<dbReference type="SUPFAM" id="SSF46689">
    <property type="entry name" value="Homeodomain-like"/>
    <property type="match status" value="2"/>
</dbReference>
<evidence type="ECO:0000256" key="6">
    <source>
        <dbReference type="PROSITE-ProRule" id="PRU00228"/>
    </source>
</evidence>
<feature type="domain" description="Myb-like" evidence="8">
    <location>
        <begin position="121"/>
        <end position="164"/>
    </location>
</feature>
<keyword evidence="3" id="KW-0862">Zinc</keyword>
<dbReference type="GO" id="GO:0003682">
    <property type="term" value="F:chromatin binding"/>
    <property type="evidence" value="ECO:0007669"/>
    <property type="project" value="TreeGrafter"/>
</dbReference>
<dbReference type="PROSITE" id="PS50135">
    <property type="entry name" value="ZF_ZZ_2"/>
    <property type="match status" value="1"/>
</dbReference>
<dbReference type="InterPro" id="IPR007526">
    <property type="entry name" value="SWIRM"/>
</dbReference>
<feature type="compositionally biased region" description="Polar residues" evidence="7">
    <location>
        <begin position="1"/>
        <end position="13"/>
    </location>
</feature>
<keyword evidence="5" id="KW-0804">Transcription</keyword>
<dbReference type="GO" id="GO:0006357">
    <property type="term" value="P:regulation of transcription by RNA polymerase II"/>
    <property type="evidence" value="ECO:0007669"/>
    <property type="project" value="InterPro"/>
</dbReference>
<dbReference type="EMBL" id="LXWW01000255">
    <property type="protein sequence ID" value="OAO14359.1"/>
    <property type="molecule type" value="Genomic_DNA"/>
</dbReference>
<evidence type="ECO:0000256" key="5">
    <source>
        <dbReference type="PIRNR" id="PIRNR025024"/>
    </source>
</evidence>
<dbReference type="STRING" id="478820.A0A196SED7"/>
<feature type="domain" description="ZZ-type" evidence="9">
    <location>
        <begin position="57"/>
        <end position="113"/>
    </location>
</feature>
<dbReference type="InterPro" id="IPR055141">
    <property type="entry name" value="TADA2A_B-like_dom"/>
</dbReference>
<evidence type="ECO:0000259" key="8">
    <source>
        <dbReference type="PROSITE" id="PS50090"/>
    </source>
</evidence>
<dbReference type="InterPro" id="IPR017884">
    <property type="entry name" value="SANT_dom"/>
</dbReference>
<feature type="domain" description="SWIRM" evidence="10">
    <location>
        <begin position="345"/>
        <end position="440"/>
    </location>
</feature>
<dbReference type="InterPro" id="IPR016827">
    <property type="entry name" value="Ada2/TADA2"/>
</dbReference>
<dbReference type="CDD" id="cd00167">
    <property type="entry name" value="SANT"/>
    <property type="match status" value="1"/>
</dbReference>
<dbReference type="FunFam" id="1.10.10.10:FF:000087">
    <property type="entry name" value="Transcriptional adapter 2"/>
    <property type="match status" value="1"/>
</dbReference>
<dbReference type="InterPro" id="IPR000433">
    <property type="entry name" value="Znf_ZZ"/>
</dbReference>